<evidence type="ECO:0000256" key="1">
    <source>
        <dbReference type="ARBA" id="ARBA00009589"/>
    </source>
</evidence>
<keyword evidence="4 6" id="KW-0460">Magnesium</keyword>
<keyword evidence="2 6" id="KW-0479">Metal-binding</keyword>
<dbReference type="PANTHER" id="PTHR12103">
    <property type="entry name" value="5'-NUCLEOTIDASE DOMAIN-CONTAINING"/>
    <property type="match status" value="1"/>
</dbReference>
<dbReference type="Proteomes" id="UP000007801">
    <property type="component" value="Unassembled WGS sequence"/>
</dbReference>
<gene>
    <name evidence="7" type="primary">Dana\GF21341</name>
    <name evidence="7" type="synonym">dana_GLEANR_4548</name>
    <name evidence="7" type="ORF">GF21341</name>
</gene>
<dbReference type="eggNOG" id="KOG2470">
    <property type="taxonomic scope" value="Eukaryota"/>
</dbReference>
<feature type="binding site" evidence="6">
    <location>
        <position position="127"/>
    </location>
    <ligand>
        <name>Mg(2+)</name>
        <dbReference type="ChEBI" id="CHEBI:18420"/>
    </ligand>
</feature>
<dbReference type="EMBL" id="CH902622">
    <property type="protein sequence ID" value="EDV34478.1"/>
    <property type="molecule type" value="Genomic_DNA"/>
</dbReference>
<comment type="cofactor">
    <cofactor evidence="6">
        <name>Mg(2+)</name>
        <dbReference type="ChEBI" id="CHEBI:18420"/>
    </cofactor>
    <text evidence="6">Binds 1 Mg(2+) ion per subunit.</text>
</comment>
<dbReference type="CDD" id="cd07522">
    <property type="entry name" value="HAD_cN-II"/>
    <property type="match status" value="1"/>
</dbReference>
<keyword evidence="8" id="KW-1185">Reference proteome</keyword>
<dbReference type="InterPro" id="IPR008380">
    <property type="entry name" value="HAD-SF_hydro_IG_5-nucl"/>
</dbReference>
<reference evidence="7 8" key="1">
    <citation type="journal article" date="2007" name="Nature">
        <title>Evolution of genes and genomes on the Drosophila phylogeny.</title>
        <authorList>
            <consortium name="Drosophila 12 Genomes Consortium"/>
            <person name="Clark A.G."/>
            <person name="Eisen M.B."/>
            <person name="Smith D.R."/>
            <person name="Bergman C.M."/>
            <person name="Oliver B."/>
            <person name="Markow T.A."/>
            <person name="Kaufman T.C."/>
            <person name="Kellis M."/>
            <person name="Gelbart W."/>
            <person name="Iyer V.N."/>
            <person name="Pollard D.A."/>
            <person name="Sackton T.B."/>
            <person name="Larracuente A.M."/>
            <person name="Singh N.D."/>
            <person name="Abad J.P."/>
            <person name="Abt D.N."/>
            <person name="Adryan B."/>
            <person name="Aguade M."/>
            <person name="Akashi H."/>
            <person name="Anderson W.W."/>
            <person name="Aquadro C.F."/>
            <person name="Ardell D.H."/>
            <person name="Arguello R."/>
            <person name="Artieri C.G."/>
            <person name="Barbash D.A."/>
            <person name="Barker D."/>
            <person name="Barsanti P."/>
            <person name="Batterham P."/>
            <person name="Batzoglou S."/>
            <person name="Begun D."/>
            <person name="Bhutkar A."/>
            <person name="Blanco E."/>
            <person name="Bosak S.A."/>
            <person name="Bradley R.K."/>
            <person name="Brand A.D."/>
            <person name="Brent M.R."/>
            <person name="Brooks A.N."/>
            <person name="Brown R.H."/>
            <person name="Butlin R.K."/>
            <person name="Caggese C."/>
            <person name="Calvi B.R."/>
            <person name="Bernardo de Carvalho A."/>
            <person name="Caspi A."/>
            <person name="Castrezana S."/>
            <person name="Celniker S.E."/>
            <person name="Chang J.L."/>
            <person name="Chapple C."/>
            <person name="Chatterji S."/>
            <person name="Chinwalla A."/>
            <person name="Civetta A."/>
            <person name="Clifton S.W."/>
            <person name="Comeron J.M."/>
            <person name="Costello J.C."/>
            <person name="Coyne J.A."/>
            <person name="Daub J."/>
            <person name="David R.G."/>
            <person name="Delcher A.L."/>
            <person name="Delehaunty K."/>
            <person name="Do C.B."/>
            <person name="Ebling H."/>
            <person name="Edwards K."/>
            <person name="Eickbush T."/>
            <person name="Evans J.D."/>
            <person name="Filipski A."/>
            <person name="Findeiss S."/>
            <person name="Freyhult E."/>
            <person name="Fulton L."/>
            <person name="Fulton R."/>
            <person name="Garcia A.C."/>
            <person name="Gardiner A."/>
            <person name="Garfield D.A."/>
            <person name="Garvin B.E."/>
            <person name="Gibson G."/>
            <person name="Gilbert D."/>
            <person name="Gnerre S."/>
            <person name="Godfrey J."/>
            <person name="Good R."/>
            <person name="Gotea V."/>
            <person name="Gravely B."/>
            <person name="Greenberg A.J."/>
            <person name="Griffiths-Jones S."/>
            <person name="Gross S."/>
            <person name="Guigo R."/>
            <person name="Gustafson E.A."/>
            <person name="Haerty W."/>
            <person name="Hahn M.W."/>
            <person name="Halligan D.L."/>
            <person name="Halpern A.L."/>
            <person name="Halter G.M."/>
            <person name="Han M.V."/>
            <person name="Heger A."/>
            <person name="Hillier L."/>
            <person name="Hinrichs A.S."/>
            <person name="Holmes I."/>
            <person name="Hoskins R.A."/>
            <person name="Hubisz M.J."/>
            <person name="Hultmark D."/>
            <person name="Huntley M.A."/>
            <person name="Jaffe D.B."/>
            <person name="Jagadeeshan S."/>
            <person name="Jeck W.R."/>
            <person name="Johnson J."/>
            <person name="Jones C.D."/>
            <person name="Jordan W.C."/>
            <person name="Karpen G.H."/>
            <person name="Kataoka E."/>
            <person name="Keightley P.D."/>
            <person name="Kheradpour P."/>
            <person name="Kirkness E.F."/>
            <person name="Koerich L.B."/>
            <person name="Kristiansen K."/>
            <person name="Kudrna D."/>
            <person name="Kulathinal R.J."/>
            <person name="Kumar S."/>
            <person name="Kwok R."/>
            <person name="Lander E."/>
            <person name="Langley C.H."/>
            <person name="Lapoint R."/>
            <person name="Lazzaro B.P."/>
            <person name="Lee S.J."/>
            <person name="Levesque L."/>
            <person name="Li R."/>
            <person name="Lin C.F."/>
            <person name="Lin M.F."/>
            <person name="Lindblad-Toh K."/>
            <person name="Llopart A."/>
            <person name="Long M."/>
            <person name="Low L."/>
            <person name="Lozovsky E."/>
            <person name="Lu J."/>
            <person name="Luo M."/>
            <person name="Machado C.A."/>
            <person name="Makalowski W."/>
            <person name="Marzo M."/>
            <person name="Matsuda M."/>
            <person name="Matzkin L."/>
            <person name="McAllister B."/>
            <person name="McBride C.S."/>
            <person name="McKernan B."/>
            <person name="McKernan K."/>
            <person name="Mendez-Lago M."/>
            <person name="Minx P."/>
            <person name="Mollenhauer M.U."/>
            <person name="Montooth K."/>
            <person name="Mount S.M."/>
            <person name="Mu X."/>
            <person name="Myers E."/>
            <person name="Negre B."/>
            <person name="Newfeld S."/>
            <person name="Nielsen R."/>
            <person name="Noor M.A."/>
            <person name="O'Grady P."/>
            <person name="Pachter L."/>
            <person name="Papaceit M."/>
            <person name="Parisi M.J."/>
            <person name="Parisi M."/>
            <person name="Parts L."/>
            <person name="Pedersen J.S."/>
            <person name="Pesole G."/>
            <person name="Phillippy A.M."/>
            <person name="Ponting C.P."/>
            <person name="Pop M."/>
            <person name="Porcelli D."/>
            <person name="Powell J.R."/>
            <person name="Prohaska S."/>
            <person name="Pruitt K."/>
            <person name="Puig M."/>
            <person name="Quesneville H."/>
            <person name="Ram K.R."/>
            <person name="Rand D."/>
            <person name="Rasmussen M.D."/>
            <person name="Reed L.K."/>
            <person name="Reenan R."/>
            <person name="Reily A."/>
            <person name="Remington K.A."/>
            <person name="Rieger T.T."/>
            <person name="Ritchie M.G."/>
            <person name="Robin C."/>
            <person name="Rogers Y.H."/>
            <person name="Rohde C."/>
            <person name="Rozas J."/>
            <person name="Rubenfield M.J."/>
            <person name="Ruiz A."/>
            <person name="Russo S."/>
            <person name="Salzberg S.L."/>
            <person name="Sanchez-Gracia A."/>
            <person name="Saranga D.J."/>
            <person name="Sato H."/>
            <person name="Schaeffer S.W."/>
            <person name="Schatz M.C."/>
            <person name="Schlenke T."/>
            <person name="Schwartz R."/>
            <person name="Segarra C."/>
            <person name="Singh R.S."/>
            <person name="Sirot L."/>
            <person name="Sirota M."/>
            <person name="Sisneros N.B."/>
            <person name="Smith C.D."/>
            <person name="Smith T.F."/>
            <person name="Spieth J."/>
            <person name="Stage D.E."/>
            <person name="Stark A."/>
            <person name="Stephan W."/>
            <person name="Strausberg R.L."/>
            <person name="Strempel S."/>
            <person name="Sturgill D."/>
            <person name="Sutton G."/>
            <person name="Sutton G.G."/>
            <person name="Tao W."/>
            <person name="Teichmann S."/>
            <person name="Tobari Y.N."/>
            <person name="Tomimura Y."/>
            <person name="Tsolas J.M."/>
            <person name="Valente V.L."/>
            <person name="Venter E."/>
            <person name="Venter J.C."/>
            <person name="Vicario S."/>
            <person name="Vieira F.G."/>
            <person name="Vilella A.J."/>
            <person name="Villasante A."/>
            <person name="Walenz B."/>
            <person name="Wang J."/>
            <person name="Wasserman M."/>
            <person name="Watts T."/>
            <person name="Wilson D."/>
            <person name="Wilson R.K."/>
            <person name="Wing R.A."/>
            <person name="Wolfner M.F."/>
            <person name="Wong A."/>
            <person name="Wong G.K."/>
            <person name="Wu C.I."/>
            <person name="Wu G."/>
            <person name="Yamamoto D."/>
            <person name="Yang H.P."/>
            <person name="Yang S.P."/>
            <person name="Yorke J.A."/>
            <person name="Yoshida K."/>
            <person name="Zdobnov E."/>
            <person name="Zhang P."/>
            <person name="Zhang Y."/>
            <person name="Zimin A.V."/>
            <person name="Baldwin J."/>
            <person name="Abdouelleil A."/>
            <person name="Abdulkadir J."/>
            <person name="Abebe A."/>
            <person name="Abera B."/>
            <person name="Abreu J."/>
            <person name="Acer S.C."/>
            <person name="Aftuck L."/>
            <person name="Alexander A."/>
            <person name="An P."/>
            <person name="Anderson E."/>
            <person name="Anderson S."/>
            <person name="Arachi H."/>
            <person name="Azer M."/>
            <person name="Bachantsang P."/>
            <person name="Barry A."/>
            <person name="Bayul T."/>
            <person name="Berlin A."/>
            <person name="Bessette D."/>
            <person name="Bloom T."/>
            <person name="Blye J."/>
            <person name="Boguslavskiy L."/>
            <person name="Bonnet C."/>
            <person name="Boukhgalter B."/>
            <person name="Bourzgui I."/>
            <person name="Brown A."/>
            <person name="Cahill P."/>
            <person name="Channer S."/>
            <person name="Cheshatsang Y."/>
            <person name="Chuda L."/>
            <person name="Citroen M."/>
            <person name="Collymore A."/>
            <person name="Cooke P."/>
            <person name="Costello M."/>
            <person name="D'Aco K."/>
            <person name="Daza R."/>
            <person name="De Haan G."/>
            <person name="DeGray S."/>
            <person name="DeMaso C."/>
            <person name="Dhargay N."/>
            <person name="Dooley K."/>
            <person name="Dooley E."/>
            <person name="Doricent M."/>
            <person name="Dorje P."/>
            <person name="Dorjee K."/>
            <person name="Dupes A."/>
            <person name="Elong R."/>
            <person name="Falk J."/>
            <person name="Farina A."/>
            <person name="Faro S."/>
            <person name="Ferguson D."/>
            <person name="Fisher S."/>
            <person name="Foley C.D."/>
            <person name="Franke A."/>
            <person name="Friedrich D."/>
            <person name="Gadbois L."/>
            <person name="Gearin G."/>
            <person name="Gearin C.R."/>
            <person name="Giannoukos G."/>
            <person name="Goode T."/>
            <person name="Graham J."/>
            <person name="Grandbois E."/>
            <person name="Grewal S."/>
            <person name="Gyaltsen K."/>
            <person name="Hafez N."/>
            <person name="Hagos B."/>
            <person name="Hall J."/>
            <person name="Henson C."/>
            <person name="Hollinger A."/>
            <person name="Honan T."/>
            <person name="Huard M.D."/>
            <person name="Hughes L."/>
            <person name="Hurhula B."/>
            <person name="Husby M.E."/>
            <person name="Kamat A."/>
            <person name="Kanga B."/>
            <person name="Kashin S."/>
            <person name="Khazanovich D."/>
            <person name="Kisner P."/>
            <person name="Lance K."/>
            <person name="Lara M."/>
            <person name="Lee W."/>
            <person name="Lennon N."/>
            <person name="Letendre F."/>
            <person name="LeVine R."/>
            <person name="Lipovsky A."/>
            <person name="Liu X."/>
            <person name="Liu J."/>
            <person name="Liu S."/>
            <person name="Lokyitsang T."/>
            <person name="Lokyitsang Y."/>
            <person name="Lubonja R."/>
            <person name="Lui A."/>
            <person name="MacDonald P."/>
            <person name="Magnisalis V."/>
            <person name="Maru K."/>
            <person name="Matthews C."/>
            <person name="McCusker W."/>
            <person name="McDonough S."/>
            <person name="Mehta T."/>
            <person name="Meldrim J."/>
            <person name="Meneus L."/>
            <person name="Mihai O."/>
            <person name="Mihalev A."/>
            <person name="Mihova T."/>
            <person name="Mittelman R."/>
            <person name="Mlenga V."/>
            <person name="Montmayeur A."/>
            <person name="Mulrain L."/>
            <person name="Navidi A."/>
            <person name="Naylor J."/>
            <person name="Negash T."/>
            <person name="Nguyen T."/>
            <person name="Nguyen N."/>
            <person name="Nicol R."/>
            <person name="Norbu C."/>
            <person name="Norbu N."/>
            <person name="Novod N."/>
            <person name="O'Neill B."/>
            <person name="Osman S."/>
            <person name="Markiewicz E."/>
            <person name="Oyono O.L."/>
            <person name="Patti C."/>
            <person name="Phunkhang P."/>
            <person name="Pierre F."/>
            <person name="Priest M."/>
            <person name="Raghuraman S."/>
            <person name="Rege F."/>
            <person name="Reyes R."/>
            <person name="Rise C."/>
            <person name="Rogov P."/>
            <person name="Ross K."/>
            <person name="Ryan E."/>
            <person name="Settipalli S."/>
            <person name="Shea T."/>
            <person name="Sherpa N."/>
            <person name="Shi L."/>
            <person name="Shih D."/>
            <person name="Sparrow T."/>
            <person name="Spaulding J."/>
            <person name="Stalker J."/>
            <person name="Stange-Thomann N."/>
            <person name="Stavropoulos S."/>
            <person name="Stone C."/>
            <person name="Strader C."/>
            <person name="Tesfaye S."/>
            <person name="Thomson T."/>
            <person name="Thoulutsang Y."/>
            <person name="Thoulutsang D."/>
            <person name="Topham K."/>
            <person name="Topping I."/>
            <person name="Tsamla T."/>
            <person name="Vassiliev H."/>
            <person name="Vo A."/>
            <person name="Wangchuk T."/>
            <person name="Wangdi T."/>
            <person name="Weiand M."/>
            <person name="Wilkinson J."/>
            <person name="Wilson A."/>
            <person name="Yadav S."/>
            <person name="Young G."/>
            <person name="Yu Q."/>
            <person name="Zembek L."/>
            <person name="Zhong D."/>
            <person name="Zimmer A."/>
            <person name="Zwirko Z."/>
            <person name="Jaffe D.B."/>
            <person name="Alvarez P."/>
            <person name="Brockman W."/>
            <person name="Butler J."/>
            <person name="Chin C."/>
            <person name="Gnerre S."/>
            <person name="Grabherr M."/>
            <person name="Kleber M."/>
            <person name="Mauceli E."/>
            <person name="MacCallum I."/>
        </authorList>
    </citation>
    <scope>NUCLEOTIDE SEQUENCE [LARGE SCALE GENOMIC DNA]</scope>
    <source>
        <strain evidence="8">Tucson 14024-0371.13</strain>
    </source>
</reference>
<dbReference type="GeneID" id="6504025"/>
<dbReference type="OMA" id="LWARGNR"/>
<keyword evidence="3" id="KW-0378">Hydrolase</keyword>
<dbReference type="SUPFAM" id="SSF56784">
    <property type="entry name" value="HAD-like"/>
    <property type="match status" value="1"/>
</dbReference>
<evidence type="ECO:0000313" key="7">
    <source>
        <dbReference type="EMBL" id="EDV34478.1"/>
    </source>
</evidence>
<dbReference type="InterPro" id="IPR036412">
    <property type="entry name" value="HAD-like_sf"/>
</dbReference>
<dbReference type="InParanoid" id="B3MRS3"/>
<dbReference type="GO" id="GO:0008253">
    <property type="term" value="F:5'-nucleotidase activity"/>
    <property type="evidence" value="ECO:0007669"/>
    <property type="project" value="TreeGrafter"/>
</dbReference>
<organism evidence="7 8">
    <name type="scientific">Drosophila ananassae</name>
    <name type="common">Fruit fly</name>
    <dbReference type="NCBI Taxonomy" id="7217"/>
    <lineage>
        <taxon>Eukaryota</taxon>
        <taxon>Metazoa</taxon>
        <taxon>Ecdysozoa</taxon>
        <taxon>Arthropoda</taxon>
        <taxon>Hexapoda</taxon>
        <taxon>Insecta</taxon>
        <taxon>Pterygota</taxon>
        <taxon>Neoptera</taxon>
        <taxon>Endopterygota</taxon>
        <taxon>Diptera</taxon>
        <taxon>Brachycera</taxon>
        <taxon>Muscomorpha</taxon>
        <taxon>Ephydroidea</taxon>
        <taxon>Drosophilidae</taxon>
        <taxon>Drosophila</taxon>
        <taxon>Sophophora</taxon>
    </lineage>
</organism>
<evidence type="ECO:0000256" key="4">
    <source>
        <dbReference type="ARBA" id="ARBA00022842"/>
    </source>
</evidence>
<dbReference type="CTD" id="30833"/>
<dbReference type="Pfam" id="PF05761">
    <property type="entry name" value="5_nucleotid"/>
    <property type="match status" value="1"/>
</dbReference>
<evidence type="ECO:0000256" key="2">
    <source>
        <dbReference type="ARBA" id="ARBA00022723"/>
    </source>
</evidence>
<dbReference type="InterPro" id="IPR023214">
    <property type="entry name" value="HAD_sf"/>
</dbReference>
<dbReference type="PIRSF" id="PIRSF017434">
    <property type="entry name" value="Purine_5'-nucleotidase"/>
    <property type="match status" value="1"/>
</dbReference>
<sequence length="558" mass="64655">MCAAGSPIVSALLRQNVLLRGVNAIRGSTSTVVRTRSNSKIHWQSRSFSSDAGAAVTGASASASASAPDASDPAQISHPKTVSDYQELYQATKKKFQSKKLPVDVHPDAVFACNELDLSEVQVYGFDYDYTLACYKPDLEDLLYNLAREMLVKRFRYPEDILELEYEPNFAVRGLHYDVEKGLLVKLDSFLQLQLGSVYRGRTKVEADEVLKLYHNRLLPIAYVEGPNNSYRHNTNSKMVQLADLFSVPEMCLLCNVIEYFERNRIDYNPEIVFHDTRTAMGSCHPIMHGKVMLNTEKYIERNPKLVKYFEKLQQAGKNLFLVTNSPYSFVNCGMSWLVGPHWREFFDVVIVQARKPKFFTDESRPIRLFDERTQSHLWDRVFKLEKGKIYYEGSVRQLQELKGWRGHSVLYFGDHPYSDLADVTLKHSWRTGAIISELAHEIETLNRVDFKMSANWLQMLTQLIEETQDDESEAAQTCLRDWMDERDQLRNKTKNVFNEQFGSVFRTYHNPTYFSRRLFRFADIYTSDITNLLKFSTTHTFYPRRGVMPHEYASHFI</sequence>
<accession>B3MRS3</accession>
<dbReference type="GO" id="GO:0046872">
    <property type="term" value="F:metal ion binding"/>
    <property type="evidence" value="ECO:0007669"/>
    <property type="project" value="UniProtKB-KW"/>
</dbReference>
<comment type="similarity">
    <text evidence="1">Belongs to the 5'(3')-deoxyribonucleotidase family.</text>
</comment>
<dbReference type="SMR" id="B3MRS3"/>
<dbReference type="PhylomeDB" id="B3MRS3"/>
<dbReference type="AlphaFoldDB" id="B3MRS3"/>
<dbReference type="KEGG" id="dan:6504025"/>
<dbReference type="PANTHER" id="PTHR12103:SF12">
    <property type="entry name" value="FI20020P1"/>
    <property type="match status" value="1"/>
</dbReference>
<dbReference type="HOGENOM" id="CLU_017845_5_1_1"/>
<dbReference type="FunFam" id="3.40.50.1000:FF:000180">
    <property type="entry name" value="Uncharacterized protein, isoform B"/>
    <property type="match status" value="1"/>
</dbReference>
<dbReference type="OrthoDB" id="409330at2759"/>
<evidence type="ECO:0000256" key="5">
    <source>
        <dbReference type="PIRSR" id="PIRSR017434-1"/>
    </source>
</evidence>
<name>B3MRS3_DROAN</name>
<dbReference type="Gene3D" id="3.40.50.1000">
    <property type="entry name" value="HAD superfamily/HAD-like"/>
    <property type="match status" value="1"/>
</dbReference>
<feature type="binding site" evidence="6">
    <location>
        <position position="415"/>
    </location>
    <ligand>
        <name>Mg(2+)</name>
        <dbReference type="ChEBI" id="CHEBI:18420"/>
    </ligand>
</feature>
<feature type="active site" description="Nucleophile" evidence="5">
    <location>
        <position position="127"/>
    </location>
</feature>
<proteinExistence type="inferred from homology"/>
<dbReference type="InterPro" id="IPR016695">
    <property type="entry name" value="Pur_nucleotidase"/>
</dbReference>
<protein>
    <submittedName>
        <fullName evidence="7">Uncharacterized protein, isoform A</fullName>
    </submittedName>
</protein>
<dbReference type="FunCoup" id="B3MRS3">
    <property type="interactions" value="1045"/>
</dbReference>
<evidence type="ECO:0000313" key="8">
    <source>
        <dbReference type="Proteomes" id="UP000007801"/>
    </source>
</evidence>
<feature type="binding site" evidence="6">
    <location>
        <position position="129"/>
    </location>
    <ligand>
        <name>GMP</name>
        <dbReference type="ChEBI" id="CHEBI:58115"/>
    </ligand>
</feature>
<feature type="active site" description="Proton donor" evidence="5">
    <location>
        <position position="129"/>
    </location>
</feature>
<evidence type="ECO:0000256" key="3">
    <source>
        <dbReference type="ARBA" id="ARBA00022801"/>
    </source>
</evidence>
<dbReference type="NCBIfam" id="TIGR02244">
    <property type="entry name" value="HAD-IG-Ncltidse"/>
    <property type="match status" value="1"/>
</dbReference>
<evidence type="ECO:0000256" key="6">
    <source>
        <dbReference type="PIRSR" id="PIRSR017434-2"/>
    </source>
</evidence>